<dbReference type="EMBL" id="CAJPIJ010000001">
    <property type="protein sequence ID" value="CAG1962435.1"/>
    <property type="molecule type" value="Genomic_DNA"/>
</dbReference>
<evidence type="ECO:0000313" key="2">
    <source>
        <dbReference type="Proteomes" id="UP000746612"/>
    </source>
</evidence>
<gene>
    <name evidence="1" type="ORF">MDCFG202_LOCUS67</name>
</gene>
<evidence type="ECO:0000313" key="1">
    <source>
        <dbReference type="EMBL" id="CAG1962435.1"/>
    </source>
</evidence>
<comment type="caution">
    <text evidence="1">The sequence shown here is derived from an EMBL/GenBank/DDBJ whole genome shotgun (WGS) entry which is preliminary data.</text>
</comment>
<dbReference type="InterPro" id="IPR039261">
    <property type="entry name" value="FNR_nucleotide-bd"/>
</dbReference>
<dbReference type="AlphaFoldDB" id="A0A2H3GU54"/>
<protein>
    <submittedName>
        <fullName evidence="1">Uncharacterized protein</fullName>
    </submittedName>
</protein>
<proteinExistence type="predicted"/>
<dbReference type="SUPFAM" id="SSF52343">
    <property type="entry name" value="Ferredoxin reductase-like, C-terminal NADP-linked domain"/>
    <property type="match status" value="1"/>
</dbReference>
<reference evidence="1" key="1">
    <citation type="submission" date="2021-03" db="EMBL/GenBank/DDBJ databases">
        <authorList>
            <person name="Alouane T."/>
            <person name="Langin T."/>
            <person name="Bonhomme L."/>
        </authorList>
    </citation>
    <scope>NUCLEOTIDE SEQUENCE</scope>
    <source>
        <strain evidence="1">MDC_Fg202</strain>
    </source>
</reference>
<name>A0A2H3GU54_GIBZA</name>
<accession>A0A2H3GU54</accession>
<dbReference type="Proteomes" id="UP000746612">
    <property type="component" value="Unassembled WGS sequence"/>
</dbReference>
<sequence>MTFDSVKSNTNGAHSPLDQLKHVSSTRLTPNLSVHTFAVQANHYFDRSFRPGQHLTLQFPPDLDPVSGPQNLSEEDRRLSFTPYHVGYADDGLIETISLMARNGRVTGLLGLPRPHSPLVANIVQTGGGYPSAVLDSAQTLICIAGGTGIAPFIAMASEKNHRSSPEAGDRKPVLMCSIRGSDFAAIEYLLTHQLLIPRDWSMVRIFVTSGEEGEGMVDGKSSQWWHERLKSLSQNLDGDMGFCLRRMELRDIEPVINGTNDPVLFCGSKQLEWQVKMWMLKRGNVHCTER</sequence>
<dbReference type="Gene3D" id="3.40.50.80">
    <property type="entry name" value="Nucleotide-binding domain of ferredoxin-NADP reductase (FNR) module"/>
    <property type="match status" value="1"/>
</dbReference>
<organism evidence="1 2">
    <name type="scientific">Gibberella zeae</name>
    <name type="common">Wheat head blight fungus</name>
    <name type="synonym">Fusarium graminearum</name>
    <dbReference type="NCBI Taxonomy" id="5518"/>
    <lineage>
        <taxon>Eukaryota</taxon>
        <taxon>Fungi</taxon>
        <taxon>Dikarya</taxon>
        <taxon>Ascomycota</taxon>
        <taxon>Pezizomycotina</taxon>
        <taxon>Sordariomycetes</taxon>
        <taxon>Hypocreomycetidae</taxon>
        <taxon>Hypocreales</taxon>
        <taxon>Nectriaceae</taxon>
        <taxon>Fusarium</taxon>
    </lineage>
</organism>